<keyword evidence="4" id="KW-0547">Nucleotide-binding</keyword>
<evidence type="ECO:0000259" key="10">
    <source>
        <dbReference type="Pfam" id="PF02769"/>
    </source>
</evidence>
<sequence length="320" mass="33221">MSGLPQNIDPNLLVGSATADDAGVYKIDEDRALVQTLDFFTPIVDDPYLFGQIAAANSLSDVYAMGGRPITAMAIAGMPTELLSNDEIAEIFRGGADMVKLANCSLVGGHTIKNPEPIYGLSVTGMVHPDNFLANAHAKEGDILLLTKPLGTGIISTALKQGACSDELNQVSITAMITLNTAGAELGEQDIVNACTDVTGFGLLGHLREIADASNLTAIVETKNIPAIADSIYDLIEAGLVPGGSKKNLESVSPSVTFSDSVSTASRLLMADAQTSGGLLLSVTPSNVPAVVKILEAHNSLCVAEIGTIVKRQNSSIVCQ</sequence>
<dbReference type="InterPro" id="IPR016188">
    <property type="entry name" value="PurM-like_N"/>
</dbReference>
<dbReference type="SUPFAM" id="SSF55326">
    <property type="entry name" value="PurM N-terminal domain-like"/>
    <property type="match status" value="1"/>
</dbReference>
<keyword evidence="12" id="KW-1185">Reference proteome</keyword>
<evidence type="ECO:0000256" key="7">
    <source>
        <dbReference type="ARBA" id="ARBA00022842"/>
    </source>
</evidence>
<dbReference type="OrthoDB" id="9772934at2"/>
<feature type="domain" description="PurM-like C-terminal" evidence="10">
    <location>
        <begin position="139"/>
        <end position="318"/>
    </location>
</feature>
<keyword evidence="2" id="KW-0808">Transferase</keyword>
<dbReference type="CDD" id="cd02195">
    <property type="entry name" value="SelD"/>
    <property type="match status" value="1"/>
</dbReference>
<dbReference type="PANTHER" id="PTHR10256:SF0">
    <property type="entry name" value="INACTIVE SELENIDE, WATER DIKINASE-LIKE PROTEIN-RELATED"/>
    <property type="match status" value="1"/>
</dbReference>
<dbReference type="GO" id="GO:0005524">
    <property type="term" value="F:ATP binding"/>
    <property type="evidence" value="ECO:0007669"/>
    <property type="project" value="UniProtKB-KW"/>
</dbReference>
<dbReference type="Gene3D" id="3.90.650.10">
    <property type="entry name" value="PurM-like C-terminal domain"/>
    <property type="match status" value="1"/>
</dbReference>
<dbReference type="InterPro" id="IPR004536">
    <property type="entry name" value="SPS/SelD"/>
</dbReference>
<dbReference type="GO" id="GO:0046872">
    <property type="term" value="F:metal ion binding"/>
    <property type="evidence" value="ECO:0007669"/>
    <property type="project" value="UniProtKB-KW"/>
</dbReference>
<accession>A0A2S7U6C8</accession>
<dbReference type="FunFam" id="3.90.650.10:FF:000004">
    <property type="entry name" value="Selenide, water dikinase"/>
    <property type="match status" value="1"/>
</dbReference>
<dbReference type="Pfam" id="PF00586">
    <property type="entry name" value="AIRS"/>
    <property type="match status" value="1"/>
</dbReference>
<dbReference type="InterPro" id="IPR010918">
    <property type="entry name" value="PurM-like_C_dom"/>
</dbReference>
<dbReference type="Pfam" id="PF02769">
    <property type="entry name" value="AIRS_C"/>
    <property type="match status" value="1"/>
</dbReference>
<dbReference type="GO" id="GO:0004756">
    <property type="term" value="F:selenide, water dikinase activity"/>
    <property type="evidence" value="ECO:0007669"/>
    <property type="project" value="TreeGrafter"/>
</dbReference>
<dbReference type="InterPro" id="IPR036921">
    <property type="entry name" value="PurM-like_N_sf"/>
</dbReference>
<keyword evidence="3" id="KW-0479">Metal-binding</keyword>
<dbReference type="InterPro" id="IPR036676">
    <property type="entry name" value="PurM-like_C_sf"/>
</dbReference>
<keyword evidence="6" id="KW-0067">ATP-binding</keyword>
<dbReference type="GO" id="GO:0016260">
    <property type="term" value="P:selenocysteine biosynthetic process"/>
    <property type="evidence" value="ECO:0007669"/>
    <property type="project" value="TreeGrafter"/>
</dbReference>
<gene>
    <name evidence="11" type="ORF">BSZ32_17670</name>
</gene>
<evidence type="ECO:0000256" key="4">
    <source>
        <dbReference type="ARBA" id="ARBA00022741"/>
    </source>
</evidence>
<dbReference type="FunFam" id="3.30.1330.10:FF:000003">
    <property type="entry name" value="Selenide, water dikinase"/>
    <property type="match status" value="1"/>
</dbReference>
<protein>
    <submittedName>
        <fullName evidence="11">Selenide, water dikinase SelD</fullName>
    </submittedName>
</protein>
<evidence type="ECO:0000256" key="2">
    <source>
        <dbReference type="ARBA" id="ARBA00022679"/>
    </source>
</evidence>
<organism evidence="11 12">
    <name type="scientific">Rubritalea profundi</name>
    <dbReference type="NCBI Taxonomy" id="1658618"/>
    <lineage>
        <taxon>Bacteria</taxon>
        <taxon>Pseudomonadati</taxon>
        <taxon>Verrucomicrobiota</taxon>
        <taxon>Verrucomicrobiia</taxon>
        <taxon>Verrucomicrobiales</taxon>
        <taxon>Rubritaleaceae</taxon>
        <taxon>Rubritalea</taxon>
    </lineage>
</organism>
<keyword evidence="7" id="KW-0460">Magnesium</keyword>
<evidence type="ECO:0000256" key="5">
    <source>
        <dbReference type="ARBA" id="ARBA00022777"/>
    </source>
</evidence>
<evidence type="ECO:0000256" key="8">
    <source>
        <dbReference type="ARBA" id="ARBA00023266"/>
    </source>
</evidence>
<evidence type="ECO:0000256" key="1">
    <source>
        <dbReference type="ARBA" id="ARBA00008026"/>
    </source>
</evidence>
<feature type="domain" description="PurM-like N-terminal" evidence="9">
    <location>
        <begin position="20"/>
        <end position="127"/>
    </location>
</feature>
<dbReference type="EMBL" id="MQWA01000001">
    <property type="protein sequence ID" value="PQJ30120.1"/>
    <property type="molecule type" value="Genomic_DNA"/>
</dbReference>
<dbReference type="PIRSF" id="PIRSF036407">
    <property type="entry name" value="Selenphspht_syn"/>
    <property type="match status" value="1"/>
</dbReference>
<dbReference type="PANTHER" id="PTHR10256">
    <property type="entry name" value="SELENIDE, WATER DIKINASE"/>
    <property type="match status" value="1"/>
</dbReference>
<evidence type="ECO:0000256" key="6">
    <source>
        <dbReference type="ARBA" id="ARBA00022840"/>
    </source>
</evidence>
<evidence type="ECO:0000313" key="11">
    <source>
        <dbReference type="EMBL" id="PQJ30120.1"/>
    </source>
</evidence>
<dbReference type="NCBIfam" id="TIGR00476">
    <property type="entry name" value="selD"/>
    <property type="match status" value="1"/>
</dbReference>
<comment type="caution">
    <text evidence="11">The sequence shown here is derived from an EMBL/GenBank/DDBJ whole genome shotgun (WGS) entry which is preliminary data.</text>
</comment>
<proteinExistence type="inferred from homology"/>
<dbReference type="NCBIfam" id="NF002098">
    <property type="entry name" value="PRK00943.1"/>
    <property type="match status" value="1"/>
</dbReference>
<evidence type="ECO:0000313" key="12">
    <source>
        <dbReference type="Proteomes" id="UP000239907"/>
    </source>
</evidence>
<keyword evidence="8" id="KW-0711">Selenium</keyword>
<name>A0A2S7U6C8_9BACT</name>
<evidence type="ECO:0000259" key="9">
    <source>
        <dbReference type="Pfam" id="PF00586"/>
    </source>
</evidence>
<dbReference type="Proteomes" id="UP000239907">
    <property type="component" value="Unassembled WGS sequence"/>
</dbReference>
<dbReference type="Gene3D" id="3.30.1330.10">
    <property type="entry name" value="PurM-like, N-terminal domain"/>
    <property type="match status" value="1"/>
</dbReference>
<dbReference type="GO" id="GO:0005737">
    <property type="term" value="C:cytoplasm"/>
    <property type="evidence" value="ECO:0007669"/>
    <property type="project" value="TreeGrafter"/>
</dbReference>
<dbReference type="AlphaFoldDB" id="A0A2S7U6C8"/>
<keyword evidence="5 11" id="KW-0418">Kinase</keyword>
<dbReference type="SUPFAM" id="SSF56042">
    <property type="entry name" value="PurM C-terminal domain-like"/>
    <property type="match status" value="1"/>
</dbReference>
<reference evidence="11 12" key="1">
    <citation type="submission" date="2016-12" db="EMBL/GenBank/DDBJ databases">
        <title>Study of bacterial adaptation to deep sea.</title>
        <authorList>
            <person name="Song J."/>
            <person name="Yoshizawa S."/>
            <person name="Kogure K."/>
        </authorList>
    </citation>
    <scope>NUCLEOTIDE SEQUENCE [LARGE SCALE GENOMIC DNA]</scope>
    <source>
        <strain evidence="11 12">SAORIC-165</strain>
    </source>
</reference>
<comment type="similarity">
    <text evidence="1">Belongs to the selenophosphate synthase 1 family. Class I subfamily.</text>
</comment>
<evidence type="ECO:0000256" key="3">
    <source>
        <dbReference type="ARBA" id="ARBA00022723"/>
    </source>
</evidence>